<accession>A6P007</accession>
<evidence type="ECO:0000259" key="1">
    <source>
        <dbReference type="Pfam" id="PF19778"/>
    </source>
</evidence>
<dbReference type="RefSeq" id="WP_006574309.1">
    <property type="nucleotide sequence ID" value="NZ_AAXG02000036.1"/>
</dbReference>
<evidence type="ECO:0000313" key="2">
    <source>
        <dbReference type="EMBL" id="EDM98376.1"/>
    </source>
</evidence>
<reference evidence="2 3" key="2">
    <citation type="submission" date="2007-06" db="EMBL/GenBank/DDBJ databases">
        <title>Draft genome sequence of Pseudoflavonifractor capillosus ATCC 29799.</title>
        <authorList>
            <person name="Sudarsanam P."/>
            <person name="Ley R."/>
            <person name="Guruge J."/>
            <person name="Turnbaugh P.J."/>
            <person name="Mahowald M."/>
            <person name="Liep D."/>
            <person name="Gordon J."/>
        </authorList>
    </citation>
    <scope>NUCLEOTIDE SEQUENCE [LARGE SCALE GENOMIC DNA]</scope>
    <source>
        <strain evidence="2 3">ATCC 29799</strain>
    </source>
</reference>
<evidence type="ECO:0000313" key="3">
    <source>
        <dbReference type="Proteomes" id="UP000003639"/>
    </source>
</evidence>
<dbReference type="Proteomes" id="UP000003639">
    <property type="component" value="Unassembled WGS sequence"/>
</dbReference>
<proteinExistence type="predicted"/>
<organism evidence="2 3">
    <name type="scientific">Pseudoflavonifractor capillosus ATCC 29799</name>
    <dbReference type="NCBI Taxonomy" id="411467"/>
    <lineage>
        <taxon>Bacteria</taxon>
        <taxon>Bacillati</taxon>
        <taxon>Bacillota</taxon>
        <taxon>Clostridia</taxon>
        <taxon>Eubacteriales</taxon>
        <taxon>Oscillospiraceae</taxon>
        <taxon>Pseudoflavonifractor</taxon>
    </lineage>
</organism>
<dbReference type="InterPro" id="IPR045572">
    <property type="entry name" value="RE_endonuc_C"/>
</dbReference>
<gene>
    <name evidence="2" type="ORF">BACCAP_03812</name>
</gene>
<feature type="domain" description="Type III restriction enzyme C-terminal endonuclease" evidence="1">
    <location>
        <begin position="244"/>
        <end position="350"/>
    </location>
</feature>
<sequence length="359" mass="40118">MKRGELTDKYYADKASGTVQVAEEVKDCAASVVSILSTIYDSHSVELEDAHGNNVEAKVDPDKLKKKEFLALWEKINQKSFYTVSFDTKDLIQKAIEKLNGHLEVSRIFVKKEYGEQEAQIQSKDQLLQGEGFKPRKADQEVADHSVLGSVRYDLVGKLVEETGLTRATVAAILAGMAPQKFAMYRLNPEEFILKAGKIINNEKATAIIQHIAYNKLDAVYDTDIFTAATLRGKLGQNAMPVDRSIYDYLIYDSDGERKFAGQLDINEKVAVYVKLPKSFFISTPVGKYSPDWAIAFHEGTVKHVYFVAETKGSNDTMELRGVEEAKIECAKAHFAAISNSSITYDVVKDFEQLMNLVS</sequence>
<dbReference type="STRING" id="411467.BACCAP_03812"/>
<reference evidence="2 3" key="1">
    <citation type="submission" date="2007-04" db="EMBL/GenBank/DDBJ databases">
        <authorList>
            <person name="Fulton L."/>
            <person name="Clifton S."/>
            <person name="Fulton B."/>
            <person name="Xu J."/>
            <person name="Minx P."/>
            <person name="Pepin K.H."/>
            <person name="Johnson M."/>
            <person name="Thiruvilangam P."/>
            <person name="Bhonagiri V."/>
            <person name="Nash W.E."/>
            <person name="Mardis E.R."/>
            <person name="Wilson R.K."/>
        </authorList>
    </citation>
    <scope>NUCLEOTIDE SEQUENCE [LARGE SCALE GENOMIC DNA]</scope>
    <source>
        <strain evidence="2 3">ATCC 29799</strain>
    </source>
</reference>
<dbReference type="Pfam" id="PF19778">
    <property type="entry name" value="RE_endonuc"/>
    <property type="match status" value="1"/>
</dbReference>
<dbReference type="eggNOG" id="COG3587">
    <property type="taxonomic scope" value="Bacteria"/>
</dbReference>
<name>A6P007_9FIRM</name>
<dbReference type="GO" id="GO:0015668">
    <property type="term" value="F:type III site-specific deoxyribonuclease activity"/>
    <property type="evidence" value="ECO:0007669"/>
    <property type="project" value="InterPro"/>
</dbReference>
<keyword evidence="3" id="KW-1185">Reference proteome</keyword>
<comment type="caution">
    <text evidence="2">The sequence shown here is derived from an EMBL/GenBank/DDBJ whole genome shotgun (WGS) entry which is preliminary data.</text>
</comment>
<dbReference type="AlphaFoldDB" id="A6P007"/>
<dbReference type="EMBL" id="AAXG02000036">
    <property type="protein sequence ID" value="EDM98376.1"/>
    <property type="molecule type" value="Genomic_DNA"/>
</dbReference>
<protein>
    <recommendedName>
        <fullName evidence="1">Type III restriction enzyme C-terminal endonuclease domain-containing protein</fullName>
    </recommendedName>
</protein>